<accession>A0AAV0KTE6</accession>
<evidence type="ECO:0000313" key="3">
    <source>
        <dbReference type="Proteomes" id="UP001154282"/>
    </source>
</evidence>
<feature type="domain" description="Vps52 C-terminal" evidence="1">
    <location>
        <begin position="11"/>
        <end position="151"/>
    </location>
</feature>
<dbReference type="PANTHER" id="PTHR14190:SF7">
    <property type="entry name" value="VACUOLAR PROTEIN SORTING-ASSOCIATED PROTEIN 52 HOMOLOG"/>
    <property type="match status" value="1"/>
</dbReference>
<dbReference type="GO" id="GO:0005829">
    <property type="term" value="C:cytosol"/>
    <property type="evidence" value="ECO:0007669"/>
    <property type="project" value="GOC"/>
</dbReference>
<protein>
    <recommendedName>
        <fullName evidence="1">Vps52 C-terminal domain-containing protein</fullName>
    </recommendedName>
</protein>
<sequence length="178" mass="20263">NFYSRALSLQVLSACFRAYIQALEKLQFDIATSSDLIGVETGSIGLFSRVREPLKNRSAVFALGDRINILKDIEQPTLIPHIAEASSQKYPYEVIFGSLHRLLLDTATSEYLFCDNFFGEEAMFNEIFAGPLTVIDEHFNSILPNSYDAMGDEFPVWTHILTRQALKVRKFKFILRNC</sequence>
<proteinExistence type="predicted"/>
<dbReference type="EMBL" id="CAMGYJ010000005">
    <property type="protein sequence ID" value="CAI0425547.1"/>
    <property type="molecule type" value="Genomic_DNA"/>
</dbReference>
<dbReference type="InterPro" id="IPR048361">
    <property type="entry name" value="Vps52_C"/>
</dbReference>
<feature type="non-terminal residue" evidence="2">
    <location>
        <position position="1"/>
    </location>
</feature>
<dbReference type="GO" id="GO:0006896">
    <property type="term" value="P:Golgi to vacuole transport"/>
    <property type="evidence" value="ECO:0007669"/>
    <property type="project" value="TreeGrafter"/>
</dbReference>
<dbReference type="InterPro" id="IPR007258">
    <property type="entry name" value="Vps52"/>
</dbReference>
<reference evidence="2" key="1">
    <citation type="submission" date="2022-08" db="EMBL/GenBank/DDBJ databases">
        <authorList>
            <person name="Gutierrez-Valencia J."/>
        </authorList>
    </citation>
    <scope>NUCLEOTIDE SEQUENCE</scope>
</reference>
<dbReference type="GO" id="GO:0019905">
    <property type="term" value="F:syntaxin binding"/>
    <property type="evidence" value="ECO:0007669"/>
    <property type="project" value="TreeGrafter"/>
</dbReference>
<dbReference type="AlphaFoldDB" id="A0AAV0KTE6"/>
<organism evidence="2 3">
    <name type="scientific">Linum tenue</name>
    <dbReference type="NCBI Taxonomy" id="586396"/>
    <lineage>
        <taxon>Eukaryota</taxon>
        <taxon>Viridiplantae</taxon>
        <taxon>Streptophyta</taxon>
        <taxon>Embryophyta</taxon>
        <taxon>Tracheophyta</taxon>
        <taxon>Spermatophyta</taxon>
        <taxon>Magnoliopsida</taxon>
        <taxon>eudicotyledons</taxon>
        <taxon>Gunneridae</taxon>
        <taxon>Pentapetalae</taxon>
        <taxon>rosids</taxon>
        <taxon>fabids</taxon>
        <taxon>Malpighiales</taxon>
        <taxon>Linaceae</taxon>
        <taxon>Linum</taxon>
    </lineage>
</organism>
<name>A0AAV0KTE6_9ROSI</name>
<comment type="caution">
    <text evidence="2">The sequence shown here is derived from an EMBL/GenBank/DDBJ whole genome shotgun (WGS) entry which is preliminary data.</text>
</comment>
<dbReference type="Proteomes" id="UP001154282">
    <property type="component" value="Unassembled WGS sequence"/>
</dbReference>
<keyword evidence="3" id="KW-1185">Reference proteome</keyword>
<evidence type="ECO:0000313" key="2">
    <source>
        <dbReference type="EMBL" id="CAI0425547.1"/>
    </source>
</evidence>
<dbReference type="GO" id="GO:0000938">
    <property type="term" value="C:GARP complex"/>
    <property type="evidence" value="ECO:0007669"/>
    <property type="project" value="TreeGrafter"/>
</dbReference>
<dbReference type="GO" id="GO:0032456">
    <property type="term" value="P:endocytic recycling"/>
    <property type="evidence" value="ECO:0007669"/>
    <property type="project" value="TreeGrafter"/>
</dbReference>
<gene>
    <name evidence="2" type="ORF">LITE_LOCUS20447</name>
</gene>
<dbReference type="PANTHER" id="PTHR14190">
    <property type="entry name" value="SUPPRESSOR OF ACTIN MUTATIONS 2/VACUOLAR PROTEIN SORTING 52"/>
    <property type="match status" value="1"/>
</dbReference>
<evidence type="ECO:0000259" key="1">
    <source>
        <dbReference type="Pfam" id="PF20655"/>
    </source>
</evidence>
<dbReference type="GO" id="GO:0042147">
    <property type="term" value="P:retrograde transport, endosome to Golgi"/>
    <property type="evidence" value="ECO:0007669"/>
    <property type="project" value="TreeGrafter"/>
</dbReference>
<dbReference type="Pfam" id="PF20655">
    <property type="entry name" value="Vps52_C"/>
    <property type="match status" value="1"/>
</dbReference>